<proteinExistence type="predicted"/>
<dbReference type="AlphaFoldDB" id="A0A1Y2BBE6"/>
<evidence type="ECO:0000313" key="1">
    <source>
        <dbReference type="EMBL" id="ORY32026.1"/>
    </source>
</evidence>
<comment type="caution">
    <text evidence="1">The sequence shown here is derived from an EMBL/GenBank/DDBJ whole genome shotgun (WGS) entry which is preliminary data.</text>
</comment>
<evidence type="ECO:0000313" key="2">
    <source>
        <dbReference type="Proteomes" id="UP000193920"/>
    </source>
</evidence>
<reference evidence="1 2" key="1">
    <citation type="submission" date="2016-08" db="EMBL/GenBank/DDBJ databases">
        <title>A Parts List for Fungal Cellulosomes Revealed by Comparative Genomics.</title>
        <authorList>
            <consortium name="DOE Joint Genome Institute"/>
            <person name="Haitjema C.H."/>
            <person name="Gilmore S.P."/>
            <person name="Henske J.K."/>
            <person name="Solomon K.V."/>
            <person name="De Groot R."/>
            <person name="Kuo A."/>
            <person name="Mondo S.J."/>
            <person name="Salamov A.A."/>
            <person name="Labutti K."/>
            <person name="Zhao Z."/>
            <person name="Chiniquy J."/>
            <person name="Barry K."/>
            <person name="Brewer H.M."/>
            <person name="Purvine S.O."/>
            <person name="Wright A.T."/>
            <person name="Boxma B."/>
            <person name="Van Alen T."/>
            <person name="Hackstein J.H."/>
            <person name="Baker S.E."/>
            <person name="Grigoriev I.V."/>
            <person name="O'Malley M.A."/>
        </authorList>
    </citation>
    <scope>NUCLEOTIDE SEQUENCE [LARGE SCALE GENOMIC DNA]</scope>
    <source>
        <strain evidence="1 2">G1</strain>
    </source>
</reference>
<dbReference type="Proteomes" id="UP000193920">
    <property type="component" value="Unassembled WGS sequence"/>
</dbReference>
<dbReference type="EMBL" id="MCOG01000166">
    <property type="protein sequence ID" value="ORY32026.1"/>
    <property type="molecule type" value="Genomic_DNA"/>
</dbReference>
<evidence type="ECO:0008006" key="3">
    <source>
        <dbReference type="Google" id="ProtNLM"/>
    </source>
</evidence>
<feature type="non-terminal residue" evidence="1">
    <location>
        <position position="1"/>
    </location>
</feature>
<name>A0A1Y2BBE6_9FUNG</name>
<gene>
    <name evidence="1" type="ORF">LY90DRAFT_512312</name>
</gene>
<accession>A0A1Y2BBE6</accession>
<protein>
    <recommendedName>
        <fullName evidence="3">Scaffoldin</fullName>
    </recommendedName>
</protein>
<keyword evidence="2" id="KW-1185">Reference proteome</keyword>
<sequence length="343" mass="36433">FNKYGYQINPAALGSLEKALIKCTTPSTISSCIVVDAKEVKGDGSKPNIIKCTSDGCVEDKGGDGEYYIDASDSSKIIQCVNNDGIICKSIPHQGSVSSPTHYASAKADAKVLYTCNNEGCIDEGSTIKGYFLNSAGTSGKTLIECNGTECVEFADVETYSGIGTVKVTDGHAFLCVDVGCNGAGEVEIKTLSTPIYKTIRSGNLFPGSPRATDITVKFDKDGSVFLLDPINYGSTAGITETTVGTYVYFFDMNGNRVNPPTSGTLPNVSAYQCEYKETDNELDDGTLALEQHCVQVKGFAKIPGTSNFVQCSGWRREGCTITTLKSCDPEDEGKLGTGNKIV</sequence>
<organism evidence="1 2">
    <name type="scientific">Neocallimastix californiae</name>
    <dbReference type="NCBI Taxonomy" id="1754190"/>
    <lineage>
        <taxon>Eukaryota</taxon>
        <taxon>Fungi</taxon>
        <taxon>Fungi incertae sedis</taxon>
        <taxon>Chytridiomycota</taxon>
        <taxon>Chytridiomycota incertae sedis</taxon>
        <taxon>Neocallimastigomycetes</taxon>
        <taxon>Neocallimastigales</taxon>
        <taxon>Neocallimastigaceae</taxon>
        <taxon>Neocallimastix</taxon>
    </lineage>
</organism>